<protein>
    <recommendedName>
        <fullName evidence="3">DUF3368 domain-containing protein</fullName>
    </recommendedName>
</protein>
<evidence type="ECO:0008006" key="3">
    <source>
        <dbReference type="Google" id="ProtNLM"/>
    </source>
</evidence>
<evidence type="ECO:0000313" key="1">
    <source>
        <dbReference type="EMBL" id="SFM80395.1"/>
    </source>
</evidence>
<dbReference type="OrthoDB" id="5766527at2"/>
<keyword evidence="2" id="KW-1185">Reference proteome</keyword>
<dbReference type="PANTHER" id="PTHR39550">
    <property type="entry name" value="SLL0658 PROTEIN"/>
    <property type="match status" value="1"/>
</dbReference>
<evidence type="ECO:0000313" key="2">
    <source>
        <dbReference type="Proteomes" id="UP000199611"/>
    </source>
</evidence>
<accession>A0A1I4TUY4</accession>
<dbReference type="PANTHER" id="PTHR39550:SF1">
    <property type="entry name" value="SLL0658 PROTEIN"/>
    <property type="match status" value="1"/>
</dbReference>
<dbReference type="STRING" id="39841.SAMN05660836_01533"/>
<dbReference type="Proteomes" id="UP000199611">
    <property type="component" value="Unassembled WGS sequence"/>
</dbReference>
<sequence length="165" mass="18013">MVVCNSSVLIALSAIGQLDVLQKRCEGTKLMIPKAVWREVVEEGKGEPGAQEVATADWIEVEEVRNRAVGEVLLAQLDHGEAEVIALAQEKGAALVLLDEKEARELAERLGLKVLGTVGLLIWAKQAGLIRSVHEQLDALQEKAGFRISPELYQRVLKEAGELNK</sequence>
<dbReference type="RefSeq" id="WP_093394734.1">
    <property type="nucleotide sequence ID" value="NZ_FOUU01000004.1"/>
</dbReference>
<reference evidence="2" key="1">
    <citation type="submission" date="2016-10" db="EMBL/GenBank/DDBJ databases">
        <authorList>
            <person name="Varghese N."/>
            <person name="Submissions S."/>
        </authorList>
    </citation>
    <scope>NUCLEOTIDE SEQUENCE [LARGE SCALE GENOMIC DNA]</scope>
    <source>
        <strain evidence="2">DSM 9990</strain>
    </source>
</reference>
<proteinExistence type="predicted"/>
<organism evidence="1 2">
    <name type="scientific">Thermodesulforhabdus norvegica</name>
    <dbReference type="NCBI Taxonomy" id="39841"/>
    <lineage>
        <taxon>Bacteria</taxon>
        <taxon>Pseudomonadati</taxon>
        <taxon>Thermodesulfobacteriota</taxon>
        <taxon>Syntrophobacteria</taxon>
        <taxon>Syntrophobacterales</taxon>
        <taxon>Thermodesulforhabdaceae</taxon>
        <taxon>Thermodesulforhabdus</taxon>
    </lineage>
</organism>
<dbReference type="AlphaFoldDB" id="A0A1I4TUY4"/>
<name>A0A1I4TUY4_9BACT</name>
<dbReference type="InterPro" id="IPR021799">
    <property type="entry name" value="PIN-like_prokaryotic"/>
</dbReference>
<dbReference type="EMBL" id="FOUU01000004">
    <property type="protein sequence ID" value="SFM80395.1"/>
    <property type="molecule type" value="Genomic_DNA"/>
</dbReference>
<gene>
    <name evidence="1" type="ORF">SAMN05660836_01533</name>
</gene>
<dbReference type="Pfam" id="PF11848">
    <property type="entry name" value="DUF3368"/>
    <property type="match status" value="1"/>
</dbReference>